<organism evidence="1 2">
    <name type="scientific">Pseudovibrio japonicus</name>
    <dbReference type="NCBI Taxonomy" id="366534"/>
    <lineage>
        <taxon>Bacteria</taxon>
        <taxon>Pseudomonadati</taxon>
        <taxon>Pseudomonadota</taxon>
        <taxon>Alphaproteobacteria</taxon>
        <taxon>Hyphomicrobiales</taxon>
        <taxon>Stappiaceae</taxon>
        <taxon>Pseudovibrio</taxon>
    </lineage>
</organism>
<reference evidence="2" key="1">
    <citation type="journal article" date="2019" name="Int. J. Syst. Evol. Microbiol.">
        <title>The Global Catalogue of Microorganisms (GCM) 10K type strain sequencing project: providing services to taxonomists for standard genome sequencing and annotation.</title>
        <authorList>
            <consortium name="The Broad Institute Genomics Platform"/>
            <consortium name="The Broad Institute Genome Sequencing Center for Infectious Disease"/>
            <person name="Wu L."/>
            <person name="Ma J."/>
        </authorList>
    </citation>
    <scope>NUCLEOTIDE SEQUENCE [LARGE SCALE GENOMIC DNA]</scope>
    <source>
        <strain evidence="2">KCTC 12861</strain>
    </source>
</reference>
<dbReference type="Proteomes" id="UP000637980">
    <property type="component" value="Unassembled WGS sequence"/>
</dbReference>
<gene>
    <name evidence="1" type="ORF">GCM10007094_41340</name>
</gene>
<sequence length="62" mass="7488">MTAMRNDIWRDLMEKREELIKSIEAAHASPLRDFTEGDRREWQDIEHALDYSPQRWADQQSN</sequence>
<name>A0ABQ3EQF0_9HYPH</name>
<comment type="caution">
    <text evidence="1">The sequence shown here is derived from an EMBL/GenBank/DDBJ whole genome shotgun (WGS) entry which is preliminary data.</text>
</comment>
<dbReference type="EMBL" id="BMXE01000010">
    <property type="protein sequence ID" value="GHB47774.1"/>
    <property type="molecule type" value="Genomic_DNA"/>
</dbReference>
<dbReference type="RefSeq" id="WP_189438708.1">
    <property type="nucleotide sequence ID" value="NZ_BMXE01000010.1"/>
</dbReference>
<keyword evidence="2" id="KW-1185">Reference proteome</keyword>
<evidence type="ECO:0000313" key="2">
    <source>
        <dbReference type="Proteomes" id="UP000637980"/>
    </source>
</evidence>
<protein>
    <submittedName>
        <fullName evidence="1">Uncharacterized protein</fullName>
    </submittedName>
</protein>
<accession>A0ABQ3EQF0</accession>
<evidence type="ECO:0000313" key="1">
    <source>
        <dbReference type="EMBL" id="GHB47774.1"/>
    </source>
</evidence>
<proteinExistence type="predicted"/>